<dbReference type="STRING" id="4615.A0A199UFR0"/>
<keyword evidence="12" id="KW-0067">ATP-binding</keyword>
<dbReference type="SUPFAM" id="SSF101690">
    <property type="entry name" value="PAZ domain"/>
    <property type="match status" value="1"/>
</dbReference>
<keyword evidence="15" id="KW-0943">RNA-mediated gene silencing</keyword>
<dbReference type="GO" id="GO:0004525">
    <property type="term" value="F:ribonuclease III activity"/>
    <property type="evidence" value="ECO:0007669"/>
    <property type="project" value="InterPro"/>
</dbReference>
<dbReference type="FunFam" id="3.40.50.300:FF:000420">
    <property type="entry name" value="Endoribonuclease dicer-like 1"/>
    <property type="match status" value="1"/>
</dbReference>
<dbReference type="SMART" id="SM00490">
    <property type="entry name" value="HELICc"/>
    <property type="match status" value="1"/>
</dbReference>
<sequence length="1665" mass="187650">MPIPVPSPISLPPPWHLHLLHSILRPLQPIAASTNPSDPSPSIPAKKPWMTQDRTRMGRRSVGNVKISIREGSLAFSRFAVWFSLSGMDGSLLDRVYQMRVLEVALQRNTIAVLDTGTGKTMIAVMLMKEIGRRLKESGERVFIIFLAPTVILVNQQYEVIRDYTDFDVAEYYGATGTGYWSAQSWRKEVSTREIVVMTPQILLDALRHAFLTLDMVCLMILDECHRACGDHPYTRIMKEFYHRSKCKPSVFGMTASPISKRGASSSSGCQEQISKLEMILDSEVYTVEDRSELEKYSPSATLVNRYYDAYKFNNEKLKTKLHSSFEKIDDTLVSLQKSPSNKFKDTNEILEASKKSLSCYHAKILYCIDNLGLICATEAAKVCIENIHALYATEEFEFSKKSLKLYLCYLEEVLLSIEEILPQGYYELINTECGSQELTRRGYISPKLDALVHTFRSFGSSEEVLCLIFVERIITAKVIERFMKKDNNLSHFSISYLTGGSSSKDCLTPKVQRSTLELFRAGKVNLLFTTDVAEEGIHVPNCSWVIRFDVPKTLCSFVQSRGRARRSNSYYVLMLERGNVEQRDQLFDIMLSEYYVQNFASCRDNITSFSDLPSEGKYSYRVDSTGATVTADSSVSLIHKYCEKLPKDRYFTPKPFFDIVAKDGLYECTLVLPPNAAFQRLVGPLSDSRNLAKQLVSLEACKKLHLLGVLSDHLLPFVEDPMETNYAGSDNYTSGAGTTKRKELHGMTNVCALSGSWAHRPDNVTLNAYGLSFVCDQEGENYSGFILLIESTLDDDVASAEIELFLIPDKTVYTFVSPCGKIQLDKEQVEKAKLFQEFFFNGIFGRLFRRSRCGVQREFLFREGHEILWSSFNMYLLLPLKPSQLSHANTNINWAVIDACSSVVEYLRSIYSLDGEYCPGSSSTALNSTGTLSEEMIHLANKSLNIWCLKDSVVLSIHTGRIYSVLDVIYDSTPESSFAEMSDEKPTSFASFADYYYQKYNIALQHPGQPLLLLKQSHNPHNLLFAKSKYKDGSTGEWILVEKEQVHARIPPELLVHIDMSVDILKSFYLLPSVMHRLESLMLASQLRLDIGCSDNNTNISSSLILEAITTLRCCENFSLERLELLGDSVLKYVMGCNLFLKYPKKHEGQLSDHRSRAVCNSTLHKLGTSRGLQGYIRDSAFDPRRWVAPGQISLRPFPCNCGVDLMCVPMERRYITEDSSVVLGKPCDKGHRWMCSKTIADCVEALVGAYYVGGGLSAALSLMSWLGFNVTFTTKLVQDAKFSASHLPYFLKKNDIEELESKLNYRFSVKGLLLEAITHPSLQELGIDYCYQRFEFLGDSVLDLLITWHLFISYKNIDPGELTDMRSAAVSNVNFAQAAVRNNFHHHLQHGSGILLDQITEYVKSSLEYDGNEDVLLPLSTHKAPKVLGDIMESIAGAIFIDADLNLDMVWQIFKPLLSPIITPDKLVLPPWRELIELCSHLGFFINTQCKTGEEVVAEISVQLGDDLLIAHGHDKNRKGAKAKAALHILRDLELGPSPDYSFAENNCLLDDYSRQKQPVNLSLKMEKGGSRTALFQLCKIFQWPMPKFEFTEQRFRTPIIIDGVATPNFNSFTSAITLHIPNSKVVTLLGEERTDKNAAKDSAALAMLLKLQQLGLCVLEKP</sequence>
<dbReference type="InterPro" id="IPR005034">
    <property type="entry name" value="Dicer_dimerisation"/>
</dbReference>
<dbReference type="PROSITE" id="PS50142">
    <property type="entry name" value="RNASE_3_2"/>
    <property type="match status" value="2"/>
</dbReference>
<evidence type="ECO:0000313" key="26">
    <source>
        <dbReference type="EMBL" id="OAY63551.1"/>
    </source>
</evidence>
<evidence type="ECO:0000256" key="17">
    <source>
        <dbReference type="ARBA" id="ARBA00023242"/>
    </source>
</evidence>
<dbReference type="FunFam" id="1.10.1520.10:FF:000004">
    <property type="entry name" value="Endoribonuclease dicer-like 1"/>
    <property type="match status" value="1"/>
</dbReference>
<comment type="caution">
    <text evidence="26">The sequence shown here is derived from an EMBL/GenBank/DDBJ whole genome shotgun (WGS) entry which is preliminary data.</text>
</comment>
<dbReference type="GO" id="GO:0010267">
    <property type="term" value="P:ta-siRNA processing"/>
    <property type="evidence" value="ECO:0007669"/>
    <property type="project" value="UniProtKB-ARBA"/>
</dbReference>
<reference evidence="26 27" key="1">
    <citation type="journal article" date="2016" name="DNA Res.">
        <title>The draft genome of MD-2 pineapple using hybrid error correction of long reads.</title>
        <authorList>
            <person name="Redwan R.M."/>
            <person name="Saidin A."/>
            <person name="Kumar S.V."/>
        </authorList>
    </citation>
    <scope>NUCLEOTIDE SEQUENCE [LARGE SCALE GENOMIC DNA]</scope>
    <source>
        <strain evidence="27">cv. MD2</strain>
        <tissue evidence="26">Leaf</tissue>
    </source>
</reference>
<dbReference type="SMART" id="SM00535">
    <property type="entry name" value="RIBOc"/>
    <property type="match status" value="2"/>
</dbReference>
<keyword evidence="14 20" id="KW-0694">RNA-binding</keyword>
<dbReference type="Pfam" id="PF00636">
    <property type="entry name" value="Ribonuclease_3"/>
    <property type="match status" value="2"/>
</dbReference>
<dbReference type="FunFam" id="3.30.160.380:FF:000001">
    <property type="entry name" value="Endoribonuclease dicer-like 1"/>
    <property type="match status" value="1"/>
</dbReference>
<dbReference type="InterPro" id="IPR011545">
    <property type="entry name" value="DEAD/DEAH_box_helicase_dom"/>
</dbReference>
<evidence type="ECO:0000256" key="13">
    <source>
        <dbReference type="ARBA" id="ARBA00022842"/>
    </source>
</evidence>
<evidence type="ECO:0000259" key="25">
    <source>
        <dbReference type="PROSITE" id="PS51327"/>
    </source>
</evidence>
<dbReference type="FunFam" id="2.170.260.10:FF:000004">
    <property type="entry name" value="Dicer-like 104"/>
    <property type="match status" value="1"/>
</dbReference>
<evidence type="ECO:0000256" key="3">
    <source>
        <dbReference type="ARBA" id="ARBA00004123"/>
    </source>
</evidence>
<feature type="domain" description="PAZ" evidence="22">
    <location>
        <begin position="936"/>
        <end position="1060"/>
    </location>
</feature>
<evidence type="ECO:0000256" key="5">
    <source>
        <dbReference type="ARBA" id="ARBA00022722"/>
    </source>
</evidence>
<keyword evidence="5" id="KW-0540">Nuclease</keyword>
<evidence type="ECO:0000259" key="21">
    <source>
        <dbReference type="PROSITE" id="PS50142"/>
    </source>
</evidence>
<evidence type="ECO:0000256" key="20">
    <source>
        <dbReference type="PROSITE-ProRule" id="PRU00657"/>
    </source>
</evidence>
<evidence type="ECO:0000256" key="1">
    <source>
        <dbReference type="ARBA" id="ARBA00001936"/>
    </source>
</evidence>
<evidence type="ECO:0000256" key="10">
    <source>
        <dbReference type="ARBA" id="ARBA00022801"/>
    </source>
</evidence>
<dbReference type="Proteomes" id="UP000092600">
    <property type="component" value="Unassembled WGS sequence"/>
</dbReference>
<keyword evidence="16" id="KW-0464">Manganese</keyword>
<evidence type="ECO:0000256" key="14">
    <source>
        <dbReference type="ARBA" id="ARBA00022884"/>
    </source>
</evidence>
<dbReference type="GO" id="GO:0046872">
    <property type="term" value="F:metal ion binding"/>
    <property type="evidence" value="ECO:0007669"/>
    <property type="project" value="UniProtKB-KW"/>
</dbReference>
<keyword evidence="11" id="KW-0347">Helicase</keyword>
<evidence type="ECO:0000256" key="15">
    <source>
        <dbReference type="ARBA" id="ARBA00023158"/>
    </source>
</evidence>
<dbReference type="SUPFAM" id="SSF52540">
    <property type="entry name" value="P-loop containing nucleoside triphosphate hydrolases"/>
    <property type="match status" value="1"/>
</dbReference>
<dbReference type="Pfam" id="PF00270">
    <property type="entry name" value="DEAD"/>
    <property type="match status" value="1"/>
</dbReference>
<evidence type="ECO:0000259" key="22">
    <source>
        <dbReference type="PROSITE" id="PS50821"/>
    </source>
</evidence>
<evidence type="ECO:0000256" key="6">
    <source>
        <dbReference type="ARBA" id="ARBA00022723"/>
    </source>
</evidence>
<keyword evidence="9" id="KW-0255">Endonuclease</keyword>
<keyword evidence="10" id="KW-0378">Hydrolase</keyword>
<dbReference type="Pfam" id="PF02170">
    <property type="entry name" value="PAZ"/>
    <property type="match status" value="1"/>
</dbReference>
<evidence type="ECO:0000256" key="12">
    <source>
        <dbReference type="ARBA" id="ARBA00022840"/>
    </source>
</evidence>
<dbReference type="PROSITE" id="PS50821">
    <property type="entry name" value="PAZ"/>
    <property type="match status" value="1"/>
</dbReference>
<dbReference type="PANTHER" id="PTHR14950">
    <property type="entry name" value="DICER-RELATED"/>
    <property type="match status" value="1"/>
</dbReference>
<dbReference type="InterPro" id="IPR014001">
    <property type="entry name" value="Helicase_ATP-bd"/>
</dbReference>
<dbReference type="Pfam" id="PF03368">
    <property type="entry name" value="Dicer_dimer"/>
    <property type="match status" value="1"/>
</dbReference>
<evidence type="ECO:0000256" key="16">
    <source>
        <dbReference type="ARBA" id="ARBA00023211"/>
    </source>
</evidence>
<dbReference type="Gene3D" id="3.30.160.20">
    <property type="match status" value="1"/>
</dbReference>
<organism evidence="26 27">
    <name type="scientific">Ananas comosus</name>
    <name type="common">Pineapple</name>
    <name type="synonym">Ananas ananas</name>
    <dbReference type="NCBI Taxonomy" id="4615"/>
    <lineage>
        <taxon>Eukaryota</taxon>
        <taxon>Viridiplantae</taxon>
        <taxon>Streptophyta</taxon>
        <taxon>Embryophyta</taxon>
        <taxon>Tracheophyta</taxon>
        <taxon>Spermatophyta</taxon>
        <taxon>Magnoliopsida</taxon>
        <taxon>Liliopsida</taxon>
        <taxon>Poales</taxon>
        <taxon>Bromeliaceae</taxon>
        <taxon>Bromelioideae</taxon>
        <taxon>Ananas</taxon>
    </lineage>
</organism>
<dbReference type="InterPro" id="IPR038248">
    <property type="entry name" value="Dicer_dimer_sf"/>
</dbReference>
<dbReference type="InterPro" id="IPR003100">
    <property type="entry name" value="PAZ_dom"/>
</dbReference>
<dbReference type="PROSITE" id="PS00517">
    <property type="entry name" value="RNASE_3_1"/>
    <property type="match status" value="1"/>
</dbReference>
<dbReference type="SMART" id="SM00487">
    <property type="entry name" value="DEXDc"/>
    <property type="match status" value="1"/>
</dbReference>
<proteinExistence type="inferred from homology"/>
<dbReference type="GO" id="GO:0005634">
    <property type="term" value="C:nucleus"/>
    <property type="evidence" value="ECO:0007669"/>
    <property type="project" value="UniProtKB-SubCell"/>
</dbReference>
<dbReference type="CDD" id="cd18034">
    <property type="entry name" value="DEXHc_dicer"/>
    <property type="match status" value="1"/>
</dbReference>
<comment type="cofactor">
    <cofactor evidence="2">
        <name>Mg(2+)</name>
        <dbReference type="ChEBI" id="CHEBI:18420"/>
    </cofactor>
</comment>
<keyword evidence="13" id="KW-0460">Magnesium</keyword>
<dbReference type="FunFam" id="1.10.1520.10:FF:000008">
    <property type="entry name" value="Dicer-like 104"/>
    <property type="match status" value="1"/>
</dbReference>
<dbReference type="SUPFAM" id="SSF69065">
    <property type="entry name" value="RNase III domain-like"/>
    <property type="match status" value="2"/>
</dbReference>
<feature type="domain" description="Dicer dsRNA-binding fold" evidence="25">
    <location>
        <begin position="635"/>
        <end position="725"/>
    </location>
</feature>
<dbReference type="Gene3D" id="1.10.1520.10">
    <property type="entry name" value="Ribonuclease III domain"/>
    <property type="match status" value="2"/>
</dbReference>
<accession>A0A199UFR0</accession>
<dbReference type="PROSITE" id="PS51192">
    <property type="entry name" value="HELICASE_ATP_BIND_1"/>
    <property type="match status" value="1"/>
</dbReference>
<dbReference type="SMART" id="SM00949">
    <property type="entry name" value="PAZ"/>
    <property type="match status" value="1"/>
</dbReference>
<protein>
    <submittedName>
        <fullName evidence="26">Endoribonuclease Dicer b</fullName>
    </submittedName>
</protein>
<dbReference type="FunFam" id="3.40.50.300:FF:000705">
    <property type="entry name" value="Endoribonuclease dicer-like protein"/>
    <property type="match status" value="1"/>
</dbReference>
<dbReference type="CDD" id="cd00593">
    <property type="entry name" value="RIBOc"/>
    <property type="match status" value="2"/>
</dbReference>
<dbReference type="CDD" id="cd18802">
    <property type="entry name" value="SF2_C_dicer"/>
    <property type="match status" value="1"/>
</dbReference>
<evidence type="ECO:0000256" key="18">
    <source>
        <dbReference type="ARBA" id="ARBA00035116"/>
    </source>
</evidence>
<keyword evidence="8" id="KW-0547">Nucleotide-binding</keyword>
<dbReference type="InterPro" id="IPR027417">
    <property type="entry name" value="P-loop_NTPase"/>
</dbReference>
<keyword evidence="7" id="KW-0677">Repeat</keyword>
<gene>
    <name evidence="26" type="ORF">ACMD2_00567</name>
</gene>
<evidence type="ECO:0000259" key="23">
    <source>
        <dbReference type="PROSITE" id="PS51192"/>
    </source>
</evidence>
<evidence type="ECO:0000256" key="19">
    <source>
        <dbReference type="ARBA" id="ARBA00056187"/>
    </source>
</evidence>
<feature type="domain" description="RNase III" evidence="21">
    <location>
        <begin position="1085"/>
        <end position="1257"/>
    </location>
</feature>
<name>A0A199UFR0_ANACO</name>
<dbReference type="SUPFAM" id="SSF54768">
    <property type="entry name" value="dsRNA-binding domain-like"/>
    <property type="match status" value="1"/>
</dbReference>
<evidence type="ECO:0000256" key="4">
    <source>
        <dbReference type="ARBA" id="ARBA00011499"/>
    </source>
</evidence>
<dbReference type="InterPro" id="IPR000999">
    <property type="entry name" value="RNase_III_dom"/>
</dbReference>
<keyword evidence="6" id="KW-0479">Metal-binding</keyword>
<dbReference type="GO" id="GO:0003723">
    <property type="term" value="F:RNA binding"/>
    <property type="evidence" value="ECO:0007669"/>
    <property type="project" value="UniProtKB-UniRule"/>
</dbReference>
<dbReference type="GO" id="GO:0004386">
    <property type="term" value="F:helicase activity"/>
    <property type="evidence" value="ECO:0007669"/>
    <property type="project" value="UniProtKB-KW"/>
</dbReference>
<keyword evidence="17" id="KW-0539">Nucleus</keyword>
<comment type="similarity">
    <text evidence="18 20">Belongs to the helicase family. Dicer subfamily.</text>
</comment>
<comment type="cofactor">
    <cofactor evidence="1">
        <name>Mn(2+)</name>
        <dbReference type="ChEBI" id="CHEBI:29035"/>
    </cofactor>
</comment>
<dbReference type="Gene3D" id="3.40.50.300">
    <property type="entry name" value="P-loop containing nucleotide triphosphate hydrolases"/>
    <property type="match status" value="2"/>
</dbReference>
<dbReference type="Gene3D" id="2.170.260.10">
    <property type="entry name" value="paz domain"/>
    <property type="match status" value="1"/>
</dbReference>
<dbReference type="Gene3D" id="3.30.160.380">
    <property type="entry name" value="Dicer dimerisation domain"/>
    <property type="match status" value="1"/>
</dbReference>
<evidence type="ECO:0000313" key="27">
    <source>
        <dbReference type="Proteomes" id="UP000092600"/>
    </source>
</evidence>
<dbReference type="InterPro" id="IPR036389">
    <property type="entry name" value="RNase_III_sf"/>
</dbReference>
<evidence type="ECO:0000256" key="7">
    <source>
        <dbReference type="ARBA" id="ARBA00022737"/>
    </source>
</evidence>
<evidence type="ECO:0000256" key="2">
    <source>
        <dbReference type="ARBA" id="ARBA00001946"/>
    </source>
</evidence>
<feature type="domain" description="Helicase ATP-binding" evidence="23">
    <location>
        <begin position="101"/>
        <end position="276"/>
    </location>
</feature>
<evidence type="ECO:0000256" key="9">
    <source>
        <dbReference type="ARBA" id="ARBA00022759"/>
    </source>
</evidence>
<feature type="domain" description="Helicase C-terminal" evidence="24">
    <location>
        <begin position="448"/>
        <end position="611"/>
    </location>
</feature>
<dbReference type="InterPro" id="IPR036085">
    <property type="entry name" value="PAZ_dom_sf"/>
</dbReference>
<evidence type="ECO:0000259" key="24">
    <source>
        <dbReference type="PROSITE" id="PS51194"/>
    </source>
</evidence>
<dbReference type="EMBL" id="LSRQ01008337">
    <property type="protein sequence ID" value="OAY63551.1"/>
    <property type="molecule type" value="Genomic_DNA"/>
</dbReference>
<evidence type="ECO:0000256" key="11">
    <source>
        <dbReference type="ARBA" id="ARBA00022806"/>
    </source>
</evidence>
<comment type="function">
    <text evidence="19">Probably involved in the RNA silencing pathway. May cleave double-stranded RNA to produce short 21-24 nucleotides (nt) RNAs which target the selective destruction of complementary RNAs.</text>
</comment>
<comment type="subunit">
    <text evidence="4">May interact with ARGONAUTE1 or PINHEAD through their common PAZ domains.</text>
</comment>
<dbReference type="PANTHER" id="PTHR14950:SF31">
    <property type="entry name" value="ENDORIBONUCLEASE DICER HOMOLOG 3B"/>
    <property type="match status" value="1"/>
</dbReference>
<dbReference type="GO" id="GO:0005737">
    <property type="term" value="C:cytoplasm"/>
    <property type="evidence" value="ECO:0007669"/>
    <property type="project" value="TreeGrafter"/>
</dbReference>
<feature type="domain" description="RNase III" evidence="21">
    <location>
        <begin position="1298"/>
        <end position="1446"/>
    </location>
</feature>
<dbReference type="Pfam" id="PF00271">
    <property type="entry name" value="Helicase_C"/>
    <property type="match status" value="1"/>
</dbReference>
<evidence type="ECO:0000256" key="8">
    <source>
        <dbReference type="ARBA" id="ARBA00022741"/>
    </source>
</evidence>
<dbReference type="PROSITE" id="PS51327">
    <property type="entry name" value="DICER_DSRBF"/>
    <property type="match status" value="1"/>
</dbReference>
<dbReference type="PROSITE" id="PS51194">
    <property type="entry name" value="HELICASE_CTER"/>
    <property type="match status" value="1"/>
</dbReference>
<dbReference type="InterPro" id="IPR001650">
    <property type="entry name" value="Helicase_C-like"/>
</dbReference>
<comment type="subcellular location">
    <subcellularLocation>
        <location evidence="3">Nucleus</location>
    </subcellularLocation>
</comment>
<dbReference type="GO" id="GO:0005524">
    <property type="term" value="F:ATP binding"/>
    <property type="evidence" value="ECO:0007669"/>
    <property type="project" value="UniProtKB-KW"/>
</dbReference>